<evidence type="ECO:0000256" key="1">
    <source>
        <dbReference type="SAM" id="MobiDB-lite"/>
    </source>
</evidence>
<dbReference type="InterPro" id="IPR058488">
    <property type="entry name" value="DUF8175"/>
</dbReference>
<dbReference type="EMBL" id="QNRE01000001">
    <property type="protein sequence ID" value="RBO96271.1"/>
    <property type="molecule type" value="Genomic_DNA"/>
</dbReference>
<dbReference type="Pfam" id="PF26526">
    <property type="entry name" value="DUF8175"/>
    <property type="match status" value="1"/>
</dbReference>
<organism evidence="3 4">
    <name type="scientific">Nocardia puris</name>
    <dbReference type="NCBI Taxonomy" id="208602"/>
    <lineage>
        <taxon>Bacteria</taxon>
        <taxon>Bacillati</taxon>
        <taxon>Actinomycetota</taxon>
        <taxon>Actinomycetes</taxon>
        <taxon>Mycobacteriales</taxon>
        <taxon>Nocardiaceae</taxon>
        <taxon>Nocardia</taxon>
    </lineage>
</organism>
<name>A0A366E1M3_9NOCA</name>
<accession>A0A366E1M3</accession>
<reference evidence="3 4" key="1">
    <citation type="submission" date="2018-06" db="EMBL/GenBank/DDBJ databases">
        <title>Genomic Encyclopedia of Type Strains, Phase IV (KMG-IV): sequencing the most valuable type-strain genomes for metagenomic binning, comparative biology and taxonomic classification.</title>
        <authorList>
            <person name="Goeker M."/>
        </authorList>
    </citation>
    <scope>NUCLEOTIDE SEQUENCE [LARGE SCALE GENOMIC DNA]</scope>
    <source>
        <strain evidence="3 4">DSM 44599</strain>
    </source>
</reference>
<evidence type="ECO:0000259" key="2">
    <source>
        <dbReference type="Pfam" id="PF26526"/>
    </source>
</evidence>
<dbReference type="PROSITE" id="PS51257">
    <property type="entry name" value="PROKAR_LIPOPROTEIN"/>
    <property type="match status" value="1"/>
</dbReference>
<dbReference type="STRING" id="1210090.GCA_001613185_00999"/>
<evidence type="ECO:0000313" key="4">
    <source>
        <dbReference type="Proteomes" id="UP000252586"/>
    </source>
</evidence>
<dbReference type="RefSeq" id="WP_228790889.1">
    <property type="nucleotide sequence ID" value="NZ_CP107943.1"/>
</dbReference>
<feature type="domain" description="DUF8175" evidence="2">
    <location>
        <begin position="99"/>
        <end position="267"/>
    </location>
</feature>
<sequence>MNRTVAQPFSLTSASACLGTTALSHADTAASARRNPAAAQPRTGAGVRSLTDVVAQPLMSATARVHTHPSARPIPARGRRGARRPAAGVVGAVLLAAAVGCGGGDEAAGPDLSEPPSGVRWQSFQGVALPHTDQGPKTEDGGAATGFDRTPPGAAVAAITHTVRLSVASDSQWPKVVAAEVIPSTARDEWSVARVQLSITGPADPEYAPRLLGYRITEYTEQRSAVDVYTEYSDGSRAVNHTVVEWYAEDWRLRLPESESTARPVDAIDELPTDIVTLEAPQ</sequence>
<dbReference type="AlphaFoldDB" id="A0A366E1M3"/>
<keyword evidence="4" id="KW-1185">Reference proteome</keyword>
<feature type="region of interest" description="Disordered" evidence="1">
    <location>
        <begin position="63"/>
        <end position="82"/>
    </location>
</feature>
<comment type="caution">
    <text evidence="3">The sequence shown here is derived from an EMBL/GenBank/DDBJ whole genome shotgun (WGS) entry which is preliminary data.</text>
</comment>
<proteinExistence type="predicted"/>
<evidence type="ECO:0000313" key="3">
    <source>
        <dbReference type="EMBL" id="RBO96271.1"/>
    </source>
</evidence>
<gene>
    <name evidence="3" type="ORF">DFR74_101282</name>
</gene>
<protein>
    <recommendedName>
        <fullName evidence="2">DUF8175 domain-containing protein</fullName>
    </recommendedName>
</protein>
<dbReference type="Proteomes" id="UP000252586">
    <property type="component" value="Unassembled WGS sequence"/>
</dbReference>